<comment type="caution">
    <text evidence="2">The sequence shown here is derived from an EMBL/GenBank/DDBJ whole genome shotgun (WGS) entry which is preliminary data.</text>
</comment>
<dbReference type="SUPFAM" id="SSF46785">
    <property type="entry name" value="Winged helix' DNA-binding domain"/>
    <property type="match status" value="1"/>
</dbReference>
<feature type="domain" description="HTH arsR-type" evidence="1">
    <location>
        <begin position="6"/>
        <end position="52"/>
    </location>
</feature>
<accession>A0A2R7Y2F3</accession>
<reference evidence="2 3" key="1">
    <citation type="journal article" date="2018" name="Syst. Appl. Microbiol.">
        <title>A new symbiotic nanoarchaeote (Candidatus Nanoclepta minutus) and its host (Zestosphaera tikiterensis gen. nov., sp. nov.) from a New Zealand hot spring.</title>
        <authorList>
            <person name="St John E."/>
            <person name="Liu Y."/>
            <person name="Podar M."/>
            <person name="Stott M.B."/>
            <person name="Meneghin J."/>
            <person name="Chen Z."/>
            <person name="Lagutin K."/>
            <person name="Mitchell K."/>
            <person name="Reysenbach A.L."/>
        </authorList>
    </citation>
    <scope>NUCLEOTIDE SEQUENCE [LARGE SCALE GENOMIC DNA]</scope>
    <source>
        <strain evidence="2">NZ3</strain>
    </source>
</reference>
<gene>
    <name evidence="2" type="ORF">B7O98_08740</name>
</gene>
<evidence type="ECO:0000313" key="2">
    <source>
        <dbReference type="EMBL" id="PUA31700.1"/>
    </source>
</evidence>
<dbReference type="InterPro" id="IPR036388">
    <property type="entry name" value="WH-like_DNA-bd_sf"/>
</dbReference>
<name>A0A2R7Y2F3_9CREN</name>
<dbReference type="Proteomes" id="UP000244093">
    <property type="component" value="Unassembled WGS sequence"/>
</dbReference>
<proteinExistence type="predicted"/>
<dbReference type="Gene3D" id="1.10.10.10">
    <property type="entry name" value="Winged helix-like DNA-binding domain superfamily/Winged helix DNA-binding domain"/>
    <property type="match status" value="1"/>
</dbReference>
<evidence type="ECO:0000259" key="1">
    <source>
        <dbReference type="Pfam" id="PF01022"/>
    </source>
</evidence>
<sequence length="112" mass="12913">MSARTPTEVEVLHYLSQKGRGRAADIAKATGLNEKTVWHTLQKLLREGLVRKDEFNVYSLTEAGLRVLKEIESSTAIRRRVLLMRLARLVDKMDENHEEKLKGLIEDLEKKE</sequence>
<protein>
    <recommendedName>
        <fullName evidence="1">HTH arsR-type domain-containing protein</fullName>
    </recommendedName>
</protein>
<dbReference type="Pfam" id="PF01022">
    <property type="entry name" value="HTH_5"/>
    <property type="match status" value="1"/>
</dbReference>
<evidence type="ECO:0000313" key="3">
    <source>
        <dbReference type="Proteomes" id="UP000244093"/>
    </source>
</evidence>
<dbReference type="AlphaFoldDB" id="A0A2R7Y2F3"/>
<dbReference type="EMBL" id="NBVN01000007">
    <property type="protein sequence ID" value="PUA31700.1"/>
    <property type="molecule type" value="Genomic_DNA"/>
</dbReference>
<dbReference type="GO" id="GO:0003700">
    <property type="term" value="F:DNA-binding transcription factor activity"/>
    <property type="evidence" value="ECO:0007669"/>
    <property type="project" value="InterPro"/>
</dbReference>
<dbReference type="InterPro" id="IPR036390">
    <property type="entry name" value="WH_DNA-bd_sf"/>
</dbReference>
<dbReference type="InterPro" id="IPR001845">
    <property type="entry name" value="HTH_ArsR_DNA-bd_dom"/>
</dbReference>
<organism evidence="2 3">
    <name type="scientific">Zestosphaera tikiterensis</name>
    <dbReference type="NCBI Taxonomy" id="1973259"/>
    <lineage>
        <taxon>Archaea</taxon>
        <taxon>Thermoproteota</taxon>
        <taxon>Thermoprotei</taxon>
        <taxon>Desulfurococcales</taxon>
        <taxon>Desulfurococcaceae</taxon>
        <taxon>Zestosphaera</taxon>
    </lineage>
</organism>